<dbReference type="EMBL" id="VDCQ01000111">
    <property type="protein sequence ID" value="TNJ56035.1"/>
    <property type="molecule type" value="Genomic_DNA"/>
</dbReference>
<dbReference type="AlphaFoldDB" id="A0A5C4SW87"/>
<comment type="caution">
    <text evidence="3">The sequence shown here is derived from an EMBL/GenBank/DDBJ whole genome shotgun (WGS) entry which is preliminary data.</text>
</comment>
<dbReference type="Pfam" id="PF01882">
    <property type="entry name" value="DUF58"/>
    <property type="match status" value="1"/>
</dbReference>
<keyword evidence="1" id="KW-0472">Membrane</keyword>
<keyword evidence="1" id="KW-0812">Transmembrane</keyword>
<evidence type="ECO:0000313" key="4">
    <source>
        <dbReference type="Proteomes" id="UP000307943"/>
    </source>
</evidence>
<keyword evidence="1" id="KW-1133">Transmembrane helix</keyword>
<sequence length="406" mass="44518">MSRWGWGNFAAVAALCAASYGLHEWRGGYSSSFLFHGTAVLLFVAFVSMAFGMRRIRAERQLRQSRYFAGDDAFVAVTVRRSGPLPAGWMIVTDIWTDGRSEYRHSRLIFPGFRSVLRFRYKLNKLARGRYRFLRVEVDAGDWMGLLRRRVVIPLETEFAVYPKPLSIAIAPRGALAESGKTVMAAKPGNDTVPIVTGVRPYMAGDPQHRIHWKATARTGSLQTKSTDPVESDKIAVMLDGSRNGFAGKDGGALFEASVRAAAGLLEWCVKHGACASLHSGSAHPLSLPLARRADLMDAFDLLSRAQADGNVSGADMLLRESSGWPNDCAVVFVTAALDEGLVRAARILRSGRRTLTVWLMQTDAPLCDKERYWLNELETSGCQVAVLRSPRSHAFSPGGAEDVIA</sequence>
<organism evidence="3 4">
    <name type="scientific">Paenibacillus hemerocallicola</name>
    <dbReference type="NCBI Taxonomy" id="1172614"/>
    <lineage>
        <taxon>Bacteria</taxon>
        <taxon>Bacillati</taxon>
        <taxon>Bacillota</taxon>
        <taxon>Bacilli</taxon>
        <taxon>Bacillales</taxon>
        <taxon>Paenibacillaceae</taxon>
        <taxon>Paenibacillus</taxon>
    </lineage>
</organism>
<evidence type="ECO:0000256" key="1">
    <source>
        <dbReference type="SAM" id="Phobius"/>
    </source>
</evidence>
<gene>
    <name evidence="3" type="ORF">FE784_39140</name>
</gene>
<name>A0A5C4SW87_9BACL</name>
<dbReference type="PANTHER" id="PTHR34351:SF2">
    <property type="entry name" value="DUF58 DOMAIN-CONTAINING PROTEIN"/>
    <property type="match status" value="1"/>
</dbReference>
<keyword evidence="4" id="KW-1185">Reference proteome</keyword>
<feature type="domain" description="DUF58" evidence="2">
    <location>
        <begin position="199"/>
        <end position="379"/>
    </location>
</feature>
<dbReference type="OrthoDB" id="140416at2"/>
<reference evidence="3 4" key="1">
    <citation type="submission" date="2019-05" db="EMBL/GenBank/DDBJ databases">
        <title>We sequenced the genome of Paenibacillus hemerocallicola KCTC 33185 for further insight into its adaptation and study the phylogeny of Paenibacillus.</title>
        <authorList>
            <person name="Narsing Rao M.P."/>
        </authorList>
    </citation>
    <scope>NUCLEOTIDE SEQUENCE [LARGE SCALE GENOMIC DNA]</scope>
    <source>
        <strain evidence="3 4">KCTC 33185</strain>
    </source>
</reference>
<protein>
    <submittedName>
        <fullName evidence="3">DUF58 domain-containing protein</fullName>
    </submittedName>
</protein>
<dbReference type="InterPro" id="IPR002881">
    <property type="entry name" value="DUF58"/>
</dbReference>
<dbReference type="RefSeq" id="WP_139607729.1">
    <property type="nucleotide sequence ID" value="NZ_VDCQ01000111.1"/>
</dbReference>
<dbReference type="PANTHER" id="PTHR34351">
    <property type="entry name" value="SLR1927 PROTEIN-RELATED"/>
    <property type="match status" value="1"/>
</dbReference>
<evidence type="ECO:0000313" key="3">
    <source>
        <dbReference type="EMBL" id="TNJ56035.1"/>
    </source>
</evidence>
<proteinExistence type="predicted"/>
<evidence type="ECO:0000259" key="2">
    <source>
        <dbReference type="Pfam" id="PF01882"/>
    </source>
</evidence>
<accession>A0A5C4SW87</accession>
<dbReference type="Proteomes" id="UP000307943">
    <property type="component" value="Unassembled WGS sequence"/>
</dbReference>
<feature type="transmembrane region" description="Helical" evidence="1">
    <location>
        <begin position="31"/>
        <end position="53"/>
    </location>
</feature>